<organism evidence="3 4">
    <name type="scientific">Solanum commersonii</name>
    <name type="common">Commerson's wild potato</name>
    <name type="synonym">Commerson's nightshade</name>
    <dbReference type="NCBI Taxonomy" id="4109"/>
    <lineage>
        <taxon>Eukaryota</taxon>
        <taxon>Viridiplantae</taxon>
        <taxon>Streptophyta</taxon>
        <taxon>Embryophyta</taxon>
        <taxon>Tracheophyta</taxon>
        <taxon>Spermatophyta</taxon>
        <taxon>Magnoliopsida</taxon>
        <taxon>eudicotyledons</taxon>
        <taxon>Gunneridae</taxon>
        <taxon>Pentapetalae</taxon>
        <taxon>asterids</taxon>
        <taxon>lamiids</taxon>
        <taxon>Solanales</taxon>
        <taxon>Solanaceae</taxon>
        <taxon>Solanoideae</taxon>
        <taxon>Solaneae</taxon>
        <taxon>Solanum</taxon>
    </lineage>
</organism>
<dbReference type="Proteomes" id="UP000824120">
    <property type="component" value="Chromosome 1"/>
</dbReference>
<evidence type="ECO:0000313" key="3">
    <source>
        <dbReference type="EMBL" id="KAG5629884.1"/>
    </source>
</evidence>
<accession>A0A9J6AZM1</accession>
<dbReference type="AlphaFoldDB" id="A0A9J6AZM1"/>
<protein>
    <recommendedName>
        <fullName evidence="2">F-box associated beta-propeller type 1 domain-containing protein</fullName>
    </recommendedName>
</protein>
<sequence>MLPTEELNGENQISYEASDQHPKISRPTKPFLPPEVIAEIISRISVKSLLKVRRQGNFQQVNMYSLKNDSWRIIESPWNCNMGQLISSSKFVNGKLHWATIVGSGLERVWGITSFDLAYEKWRKFVSFHKMNQGHYKTEGVRSTDDCNSEEEFFKEQFIAADLLNLDDES</sequence>
<dbReference type="InterPro" id="IPR006527">
    <property type="entry name" value="F-box-assoc_dom_typ1"/>
</dbReference>
<feature type="domain" description="F-box associated beta-propeller type 1" evidence="2">
    <location>
        <begin position="55"/>
        <end position="136"/>
    </location>
</feature>
<name>A0A9J6AZM1_SOLCO</name>
<evidence type="ECO:0000256" key="1">
    <source>
        <dbReference type="SAM" id="MobiDB-lite"/>
    </source>
</evidence>
<evidence type="ECO:0000259" key="2">
    <source>
        <dbReference type="Pfam" id="PF07734"/>
    </source>
</evidence>
<proteinExistence type="predicted"/>
<reference evidence="3 4" key="1">
    <citation type="submission" date="2020-09" db="EMBL/GenBank/DDBJ databases">
        <title>De no assembly of potato wild relative species, Solanum commersonii.</title>
        <authorList>
            <person name="Cho K."/>
        </authorList>
    </citation>
    <scope>NUCLEOTIDE SEQUENCE [LARGE SCALE GENOMIC DNA]</scope>
    <source>
        <strain evidence="3">LZ3.2</strain>
        <tissue evidence="3">Leaf</tissue>
    </source>
</reference>
<evidence type="ECO:0000313" key="4">
    <source>
        <dbReference type="Proteomes" id="UP000824120"/>
    </source>
</evidence>
<dbReference type="Pfam" id="PF07734">
    <property type="entry name" value="FBA_1"/>
    <property type="match status" value="1"/>
</dbReference>
<comment type="caution">
    <text evidence="3">The sequence shown here is derived from an EMBL/GenBank/DDBJ whole genome shotgun (WGS) entry which is preliminary data.</text>
</comment>
<feature type="region of interest" description="Disordered" evidence="1">
    <location>
        <begin position="1"/>
        <end position="26"/>
    </location>
</feature>
<keyword evidence="4" id="KW-1185">Reference proteome</keyword>
<dbReference type="EMBL" id="JACXVP010000001">
    <property type="protein sequence ID" value="KAG5629884.1"/>
    <property type="molecule type" value="Genomic_DNA"/>
</dbReference>
<gene>
    <name evidence="3" type="ORF">H5410_001601</name>
</gene>